<gene>
    <name evidence="3" type="ORF">SAMN02982985_00425</name>
</gene>
<evidence type="ECO:0000313" key="4">
    <source>
        <dbReference type="Proteomes" id="UP000199470"/>
    </source>
</evidence>
<feature type="region of interest" description="Disordered" evidence="1">
    <location>
        <begin position="1"/>
        <end position="38"/>
    </location>
</feature>
<dbReference type="InterPro" id="IPR039251">
    <property type="entry name" value="OXLD1"/>
</dbReference>
<dbReference type="STRING" id="758825.SAMN02982985_00425"/>
<dbReference type="Proteomes" id="UP000199470">
    <property type="component" value="Unassembled WGS sequence"/>
</dbReference>
<evidence type="ECO:0000259" key="2">
    <source>
        <dbReference type="Pfam" id="PF09791"/>
    </source>
</evidence>
<accession>A0A1I4I2W3</accession>
<evidence type="ECO:0000256" key="1">
    <source>
        <dbReference type="SAM" id="MobiDB-lite"/>
    </source>
</evidence>
<keyword evidence="4" id="KW-1185">Reference proteome</keyword>
<dbReference type="EMBL" id="FOTW01000004">
    <property type="protein sequence ID" value="SFL48699.1"/>
    <property type="molecule type" value="Genomic_DNA"/>
</dbReference>
<evidence type="ECO:0000313" key="3">
    <source>
        <dbReference type="EMBL" id="SFL48699.1"/>
    </source>
</evidence>
<dbReference type="InterPro" id="IPR019180">
    <property type="entry name" value="Oxidoreductase-like_N"/>
</dbReference>
<feature type="compositionally biased region" description="Polar residues" evidence="1">
    <location>
        <begin position="1"/>
        <end position="15"/>
    </location>
</feature>
<feature type="domain" description="Oxidoreductase-like" evidence="2">
    <location>
        <begin position="28"/>
        <end position="68"/>
    </location>
</feature>
<sequence length="74" mass="8152">MSTMQQTRQQNTDLQDQPAVAEAEADPMPQPPASPEPDACCHSGCTYCVDDLYQDELDNYRAALAAWRARHGLG</sequence>
<proteinExistence type="predicted"/>
<reference evidence="3 4" key="1">
    <citation type="submission" date="2016-10" db="EMBL/GenBank/DDBJ databases">
        <authorList>
            <person name="de Groot N.N."/>
        </authorList>
    </citation>
    <scope>NUCLEOTIDE SEQUENCE [LARGE SCALE GENOMIC DNA]</scope>
    <source>
        <strain evidence="3 4">ATCC 43154</strain>
    </source>
</reference>
<name>A0A1I4I2W3_9BURK</name>
<dbReference type="AlphaFoldDB" id="A0A1I4I2W3"/>
<dbReference type="Pfam" id="PF09791">
    <property type="entry name" value="Oxidored-like"/>
    <property type="match status" value="1"/>
</dbReference>
<dbReference type="RefSeq" id="WP_425442245.1">
    <property type="nucleotide sequence ID" value="NZ_FOTW01000004.1"/>
</dbReference>
<protein>
    <submittedName>
        <fullName evidence="3">Oxidoreductase-like protein, N-terminal</fullName>
    </submittedName>
</protein>
<organism evidence="3 4">
    <name type="scientific">Rugamonas rubra</name>
    <dbReference type="NCBI Taxonomy" id="758825"/>
    <lineage>
        <taxon>Bacteria</taxon>
        <taxon>Pseudomonadati</taxon>
        <taxon>Pseudomonadota</taxon>
        <taxon>Betaproteobacteria</taxon>
        <taxon>Burkholderiales</taxon>
        <taxon>Oxalobacteraceae</taxon>
        <taxon>Telluria group</taxon>
        <taxon>Rugamonas</taxon>
    </lineage>
</organism>
<dbReference type="PANTHER" id="PTHR21193">
    <property type="entry name" value="OXIDOREDUCTASE-LIKE DOMAIN-CONTAINING PROTEIN 1"/>
    <property type="match status" value="1"/>
</dbReference>
<dbReference type="PANTHER" id="PTHR21193:SF3">
    <property type="entry name" value="OXIDOREDUCTASE-LIKE DOMAIN-CONTAINING PROTEIN 1"/>
    <property type="match status" value="1"/>
</dbReference>